<keyword evidence="3 7" id="KW-0812">Transmembrane</keyword>
<dbReference type="GO" id="GO:0005789">
    <property type="term" value="C:endoplasmic reticulum membrane"/>
    <property type="evidence" value="ECO:0007669"/>
    <property type="project" value="UniProtKB-SubCell"/>
</dbReference>
<evidence type="ECO:0000256" key="5">
    <source>
        <dbReference type="ARBA" id="ARBA00022989"/>
    </source>
</evidence>
<organism evidence="8 9">
    <name type="scientific">Syncephalis pseudoplumigaleata</name>
    <dbReference type="NCBI Taxonomy" id="1712513"/>
    <lineage>
        <taxon>Eukaryota</taxon>
        <taxon>Fungi</taxon>
        <taxon>Fungi incertae sedis</taxon>
        <taxon>Zoopagomycota</taxon>
        <taxon>Zoopagomycotina</taxon>
        <taxon>Zoopagomycetes</taxon>
        <taxon>Zoopagales</taxon>
        <taxon>Piptocephalidaceae</taxon>
        <taxon>Syncephalis</taxon>
    </lineage>
</organism>
<protein>
    <submittedName>
        <fullName evidence="8">CHD5-like protein-domain-containing protein</fullName>
    </submittedName>
</protein>
<keyword evidence="4" id="KW-0256">Endoplasmic reticulum</keyword>
<feature type="transmembrane region" description="Helical" evidence="7">
    <location>
        <begin position="6"/>
        <end position="27"/>
    </location>
</feature>
<dbReference type="InterPro" id="IPR029012">
    <property type="entry name" value="Helix_hairpin_bin_sf"/>
</dbReference>
<dbReference type="GO" id="GO:0043495">
    <property type="term" value="F:protein-membrane adaptor activity"/>
    <property type="evidence" value="ECO:0007669"/>
    <property type="project" value="TreeGrafter"/>
</dbReference>
<dbReference type="GO" id="GO:0043529">
    <property type="term" value="C:GET complex"/>
    <property type="evidence" value="ECO:0007669"/>
    <property type="project" value="TreeGrafter"/>
</dbReference>
<keyword evidence="9" id="KW-1185">Reference proteome</keyword>
<keyword evidence="6 7" id="KW-0472">Membrane</keyword>
<comment type="similarity">
    <text evidence="2">Belongs to the WRB/GET1 family.</text>
</comment>
<feature type="transmembrane region" description="Helical" evidence="7">
    <location>
        <begin position="105"/>
        <end position="124"/>
    </location>
</feature>
<dbReference type="Gene3D" id="1.10.287.660">
    <property type="entry name" value="Helix hairpin bin"/>
    <property type="match status" value="1"/>
</dbReference>
<dbReference type="OrthoDB" id="69461at2759"/>
<name>A0A4P9YY72_9FUNG</name>
<evidence type="ECO:0000313" key="8">
    <source>
        <dbReference type="EMBL" id="RKP24898.1"/>
    </source>
</evidence>
<dbReference type="InterPro" id="IPR028945">
    <property type="entry name" value="Get1"/>
</dbReference>
<sequence>MQLATLILLLVITSAWIHIIGYGRLGLKLYEWRRQLLKSGKYEKQRQCKRTVLKLKNQLRQTSPHDEFAKWAKIRRRLDKTVSEYEELSSSLAYERTGFQIRAAIGIRVLLWAARFFVLIWYRAEPVFYPPTGWLDPVLPLLSFPLAPYGSVSVAVWLLVCTQVVDLCLRAYRVVQPESGAVPVITTTAPAADAGANSGMEGIRLDEKHRK</sequence>
<evidence type="ECO:0000256" key="1">
    <source>
        <dbReference type="ARBA" id="ARBA00004477"/>
    </source>
</evidence>
<proteinExistence type="inferred from homology"/>
<accession>A0A4P9YY72</accession>
<dbReference type="AlphaFoldDB" id="A0A4P9YY72"/>
<feature type="transmembrane region" description="Helical" evidence="7">
    <location>
        <begin position="144"/>
        <end position="169"/>
    </location>
</feature>
<evidence type="ECO:0000313" key="9">
    <source>
        <dbReference type="Proteomes" id="UP000278143"/>
    </source>
</evidence>
<keyword evidence="5 7" id="KW-1133">Transmembrane helix</keyword>
<gene>
    <name evidence="8" type="ORF">SYNPS1DRAFT_23061</name>
</gene>
<evidence type="ECO:0000256" key="7">
    <source>
        <dbReference type="SAM" id="Phobius"/>
    </source>
</evidence>
<dbReference type="PANTHER" id="PTHR42650">
    <property type="entry name" value="TAIL-ANCHORED PROTEIN INSERTION RECEPTOR WRB"/>
    <property type="match status" value="1"/>
</dbReference>
<dbReference type="PANTHER" id="PTHR42650:SF1">
    <property type="entry name" value="GUIDED ENTRY OF TAIL-ANCHORED PROTEINS FACTOR 1"/>
    <property type="match status" value="1"/>
</dbReference>
<dbReference type="GO" id="GO:0071816">
    <property type="term" value="P:tail-anchored membrane protein insertion into ER membrane"/>
    <property type="evidence" value="ECO:0007669"/>
    <property type="project" value="InterPro"/>
</dbReference>
<evidence type="ECO:0000256" key="4">
    <source>
        <dbReference type="ARBA" id="ARBA00022824"/>
    </source>
</evidence>
<dbReference type="Pfam" id="PF04420">
    <property type="entry name" value="CHD5"/>
    <property type="match status" value="1"/>
</dbReference>
<evidence type="ECO:0000256" key="6">
    <source>
        <dbReference type="ARBA" id="ARBA00023136"/>
    </source>
</evidence>
<comment type="subcellular location">
    <subcellularLocation>
        <location evidence="1">Endoplasmic reticulum membrane</location>
        <topology evidence="1">Multi-pass membrane protein</topology>
    </subcellularLocation>
</comment>
<dbReference type="EMBL" id="KZ989982">
    <property type="protein sequence ID" value="RKP24898.1"/>
    <property type="molecule type" value="Genomic_DNA"/>
</dbReference>
<reference evidence="9" key="1">
    <citation type="journal article" date="2018" name="Nat. Microbiol.">
        <title>Leveraging single-cell genomics to expand the fungal tree of life.</title>
        <authorList>
            <person name="Ahrendt S.R."/>
            <person name="Quandt C.A."/>
            <person name="Ciobanu D."/>
            <person name="Clum A."/>
            <person name="Salamov A."/>
            <person name="Andreopoulos B."/>
            <person name="Cheng J.F."/>
            <person name="Woyke T."/>
            <person name="Pelin A."/>
            <person name="Henrissat B."/>
            <person name="Reynolds N.K."/>
            <person name="Benny G.L."/>
            <person name="Smith M.E."/>
            <person name="James T.Y."/>
            <person name="Grigoriev I.V."/>
        </authorList>
    </citation>
    <scope>NUCLEOTIDE SEQUENCE [LARGE SCALE GENOMIC DNA]</scope>
    <source>
        <strain evidence="9">Benny S71-1</strain>
    </source>
</reference>
<evidence type="ECO:0000256" key="2">
    <source>
        <dbReference type="ARBA" id="ARBA00010799"/>
    </source>
</evidence>
<evidence type="ECO:0000256" key="3">
    <source>
        <dbReference type="ARBA" id="ARBA00022692"/>
    </source>
</evidence>
<dbReference type="Proteomes" id="UP000278143">
    <property type="component" value="Unassembled WGS sequence"/>
</dbReference>